<evidence type="ECO:0000313" key="1">
    <source>
        <dbReference type="EMBL" id="TGZ76426.1"/>
    </source>
</evidence>
<organism evidence="1 2">
    <name type="scientific">Ascodesmis nigricans</name>
    <dbReference type="NCBI Taxonomy" id="341454"/>
    <lineage>
        <taxon>Eukaryota</taxon>
        <taxon>Fungi</taxon>
        <taxon>Dikarya</taxon>
        <taxon>Ascomycota</taxon>
        <taxon>Pezizomycotina</taxon>
        <taxon>Pezizomycetes</taxon>
        <taxon>Pezizales</taxon>
        <taxon>Ascodesmidaceae</taxon>
        <taxon>Ascodesmis</taxon>
    </lineage>
</organism>
<protein>
    <submittedName>
        <fullName evidence="1">Uncharacterized protein</fullName>
    </submittedName>
</protein>
<sequence length="81" mass="8727">MKRAHGVGVSRILSMDEVLGSIPSVSNPFAGVGSETSRSDFLSVARGWVLLPDISRVKTVAAYLSPWAPSDAVGEHQWILY</sequence>
<evidence type="ECO:0000313" key="2">
    <source>
        <dbReference type="Proteomes" id="UP000298138"/>
    </source>
</evidence>
<proteinExistence type="predicted"/>
<accession>A0A4S2MHS8</accession>
<dbReference type="Proteomes" id="UP000298138">
    <property type="component" value="Unassembled WGS sequence"/>
</dbReference>
<reference evidence="1 2" key="1">
    <citation type="submission" date="2019-04" db="EMBL/GenBank/DDBJ databases">
        <title>Comparative genomics and transcriptomics to analyze fruiting body development in filamentous ascomycetes.</title>
        <authorList>
            <consortium name="DOE Joint Genome Institute"/>
            <person name="Lutkenhaus R."/>
            <person name="Traeger S."/>
            <person name="Breuer J."/>
            <person name="Kuo A."/>
            <person name="Lipzen A."/>
            <person name="Pangilinan J."/>
            <person name="Dilworth D."/>
            <person name="Sandor L."/>
            <person name="Poggeler S."/>
            <person name="Barry K."/>
            <person name="Grigoriev I.V."/>
            <person name="Nowrousian M."/>
        </authorList>
    </citation>
    <scope>NUCLEOTIDE SEQUENCE [LARGE SCALE GENOMIC DNA]</scope>
    <source>
        <strain evidence="1 2">CBS 389.68</strain>
    </source>
</reference>
<gene>
    <name evidence="1" type="ORF">EX30DRAFT_248295</name>
</gene>
<keyword evidence="2" id="KW-1185">Reference proteome</keyword>
<dbReference type="InParanoid" id="A0A4S2MHS8"/>
<dbReference type="EMBL" id="ML220179">
    <property type="protein sequence ID" value="TGZ76426.1"/>
    <property type="molecule type" value="Genomic_DNA"/>
</dbReference>
<dbReference type="AlphaFoldDB" id="A0A4S2MHS8"/>
<name>A0A4S2MHS8_9PEZI</name>